<keyword evidence="3" id="KW-0653">Protein transport</keyword>
<dbReference type="GO" id="GO:0005829">
    <property type="term" value="C:cytosol"/>
    <property type="evidence" value="ECO:0007669"/>
    <property type="project" value="GOC"/>
</dbReference>
<feature type="region of interest" description="Disordered" evidence="6">
    <location>
        <begin position="322"/>
        <end position="426"/>
    </location>
</feature>
<evidence type="ECO:0000256" key="1">
    <source>
        <dbReference type="ARBA" id="ARBA00004601"/>
    </source>
</evidence>
<feature type="region of interest" description="Disordered" evidence="6">
    <location>
        <begin position="465"/>
        <end position="500"/>
    </location>
</feature>
<dbReference type="SMART" id="SM00288">
    <property type="entry name" value="VHS"/>
    <property type="match status" value="1"/>
</dbReference>
<dbReference type="InterPro" id="IPR008942">
    <property type="entry name" value="ENTH_VHS"/>
</dbReference>
<proteinExistence type="predicted"/>
<accession>A0A9W8A3S5</accession>
<feature type="compositionally biased region" description="Polar residues" evidence="6">
    <location>
        <begin position="413"/>
        <end position="423"/>
    </location>
</feature>
<gene>
    <name evidence="9" type="primary">GGA2</name>
    <name evidence="9" type="ORF">H4219_000092</name>
</gene>
<dbReference type="AlphaFoldDB" id="A0A9W8A3S5"/>
<dbReference type="FunFam" id="1.25.40.90:FF:000008">
    <property type="entry name" value="VHS domain protein"/>
    <property type="match status" value="1"/>
</dbReference>
<protein>
    <submittedName>
        <fullName evidence="9">ARF-binding protein</fullName>
    </submittedName>
</protein>
<dbReference type="SUPFAM" id="SSF48464">
    <property type="entry name" value="ENTH/VHS domain"/>
    <property type="match status" value="1"/>
</dbReference>
<dbReference type="InterPro" id="IPR052653">
    <property type="entry name" value="ARF-binding"/>
</dbReference>
<dbReference type="GO" id="GO:0006895">
    <property type="term" value="P:Golgi to endosome transport"/>
    <property type="evidence" value="ECO:0007669"/>
    <property type="project" value="TreeGrafter"/>
</dbReference>
<dbReference type="InterPro" id="IPR038425">
    <property type="entry name" value="GAT_sf"/>
</dbReference>
<dbReference type="GO" id="GO:0006896">
    <property type="term" value="P:Golgi to vacuole transport"/>
    <property type="evidence" value="ECO:0007669"/>
    <property type="project" value="UniProtKB-ARBA"/>
</dbReference>
<evidence type="ECO:0000259" key="8">
    <source>
        <dbReference type="PROSITE" id="PS50909"/>
    </source>
</evidence>
<sequence>MNTNLQQALGQYFTPPTRLQTMIDKACDYERVRSDLGLNLEICDLVNRKKGNYPHEAVFGLLQYINGRHQNQALLALNLLDYLVKNCGHPVHYQIASRDFLNQLFRKFPEYQPPIPHPVQYRILEMLLLWRNTLCKHSRHKDDLTRINDMYRLLLRKGWEFPEVEEGNAAIMLGPQESLKSREELEKEDLEAMKTKLQELLRRATPHDLREANRLMKIITGYEVSSKQKDYDKEWEKELENIEERSGLLRDMINNAEPGQRIDDTIKDIYFKCVSSQAKLAKIIKEKKKNLDEDDEEENRQLETLVDIKDKLDDVIQMYKDLNDGKQPQSNLENKGSGGNAQHDNNLIAWDDDESNTAEMEQPDAGVETPASKNPLDDLLGLSFEPQSVSPSPADTSRSRITPGQTAIYLPPSINSASQSATPEPTGMLARPIHQSTSVNAGGSAQSKKKADAFDFGDLLGTAKNISQQQAMQKKSTQNTMSSSSKPQYVSNNTDSLIDL</sequence>
<evidence type="ECO:0000313" key="9">
    <source>
        <dbReference type="EMBL" id="KAJ1922230.1"/>
    </source>
</evidence>
<evidence type="ECO:0000256" key="4">
    <source>
        <dbReference type="ARBA" id="ARBA00023034"/>
    </source>
</evidence>
<feature type="compositionally biased region" description="Polar residues" evidence="6">
    <location>
        <begin position="326"/>
        <end position="345"/>
    </location>
</feature>
<dbReference type="Proteomes" id="UP001150538">
    <property type="component" value="Unassembled WGS sequence"/>
</dbReference>
<dbReference type="GO" id="GO:0043130">
    <property type="term" value="F:ubiquitin binding"/>
    <property type="evidence" value="ECO:0007669"/>
    <property type="project" value="InterPro"/>
</dbReference>
<name>A0A9W8A3S5_9FUNG</name>
<dbReference type="PANTHER" id="PTHR47180">
    <property type="entry name" value="ADP-RIBOSYLATION FACTOR-BINDING PROTEIN GGA1-RELATED"/>
    <property type="match status" value="1"/>
</dbReference>
<reference evidence="9" key="1">
    <citation type="submission" date="2022-07" db="EMBL/GenBank/DDBJ databases">
        <title>Phylogenomic reconstructions and comparative analyses of Kickxellomycotina fungi.</title>
        <authorList>
            <person name="Reynolds N.K."/>
            <person name="Stajich J.E."/>
            <person name="Barry K."/>
            <person name="Grigoriev I.V."/>
            <person name="Crous P."/>
            <person name="Smith M.E."/>
        </authorList>
    </citation>
    <scope>NUCLEOTIDE SEQUENCE</scope>
    <source>
        <strain evidence="9">NBRC 100468</strain>
    </source>
</reference>
<keyword evidence="10" id="KW-1185">Reference proteome</keyword>
<dbReference type="Gene3D" id="1.20.5.170">
    <property type="match status" value="1"/>
</dbReference>
<dbReference type="Gene3D" id="1.25.40.90">
    <property type="match status" value="1"/>
</dbReference>
<dbReference type="PROSITE" id="PS50179">
    <property type="entry name" value="VHS"/>
    <property type="match status" value="1"/>
</dbReference>
<dbReference type="PANTHER" id="PTHR47180:SF1">
    <property type="entry name" value="ADP-RIBOSYLATION FACTOR-BINDING PROTEIN GGA1-RELATED"/>
    <property type="match status" value="1"/>
</dbReference>
<comment type="subcellular location">
    <subcellularLocation>
        <location evidence="1">Golgi apparatus</location>
        <location evidence="1">trans-Golgi network</location>
    </subcellularLocation>
</comment>
<dbReference type="OrthoDB" id="2018246at2759"/>
<keyword evidence="2" id="KW-0813">Transport</keyword>
<comment type="caution">
    <text evidence="9">The sequence shown here is derived from an EMBL/GenBank/DDBJ whole genome shotgun (WGS) entry which is preliminary data.</text>
</comment>
<keyword evidence="4" id="KW-0333">Golgi apparatus</keyword>
<feature type="domain" description="GAT" evidence="8">
    <location>
        <begin position="190"/>
        <end position="324"/>
    </location>
</feature>
<organism evidence="9 10">
    <name type="scientific">Mycoemilia scoparia</name>
    <dbReference type="NCBI Taxonomy" id="417184"/>
    <lineage>
        <taxon>Eukaryota</taxon>
        <taxon>Fungi</taxon>
        <taxon>Fungi incertae sedis</taxon>
        <taxon>Zoopagomycota</taxon>
        <taxon>Kickxellomycotina</taxon>
        <taxon>Kickxellomycetes</taxon>
        <taxon>Kickxellales</taxon>
        <taxon>Kickxellaceae</taxon>
        <taxon>Mycoemilia</taxon>
    </lineage>
</organism>
<evidence type="ECO:0000256" key="2">
    <source>
        <dbReference type="ARBA" id="ARBA00022448"/>
    </source>
</evidence>
<dbReference type="InterPro" id="IPR002014">
    <property type="entry name" value="VHS_dom"/>
</dbReference>
<dbReference type="Gene3D" id="1.20.58.160">
    <property type="match status" value="1"/>
</dbReference>
<dbReference type="Pfam" id="PF03127">
    <property type="entry name" value="GAT"/>
    <property type="match status" value="1"/>
</dbReference>
<dbReference type="GO" id="GO:0043328">
    <property type="term" value="P:protein transport to vacuole involved in ubiquitin-dependent protein catabolic process via the multivesicular body sorting pathway"/>
    <property type="evidence" value="ECO:0007669"/>
    <property type="project" value="TreeGrafter"/>
</dbReference>
<dbReference type="Pfam" id="PF00790">
    <property type="entry name" value="VHS"/>
    <property type="match status" value="1"/>
</dbReference>
<evidence type="ECO:0000256" key="3">
    <source>
        <dbReference type="ARBA" id="ARBA00022927"/>
    </source>
</evidence>
<evidence type="ECO:0000256" key="5">
    <source>
        <dbReference type="ARBA" id="ARBA00053552"/>
    </source>
</evidence>
<dbReference type="EMBL" id="JANBPU010000001">
    <property type="protein sequence ID" value="KAJ1922230.1"/>
    <property type="molecule type" value="Genomic_DNA"/>
</dbReference>
<evidence type="ECO:0000256" key="6">
    <source>
        <dbReference type="SAM" id="MobiDB-lite"/>
    </source>
</evidence>
<evidence type="ECO:0000259" key="7">
    <source>
        <dbReference type="PROSITE" id="PS50179"/>
    </source>
</evidence>
<feature type="domain" description="VHS" evidence="7">
    <location>
        <begin position="26"/>
        <end position="162"/>
    </location>
</feature>
<dbReference type="SUPFAM" id="SSF89009">
    <property type="entry name" value="GAT-like domain"/>
    <property type="match status" value="1"/>
</dbReference>
<dbReference type="InterPro" id="IPR004152">
    <property type="entry name" value="GAT_dom"/>
</dbReference>
<dbReference type="GO" id="GO:0005802">
    <property type="term" value="C:trans-Golgi network"/>
    <property type="evidence" value="ECO:0007669"/>
    <property type="project" value="TreeGrafter"/>
</dbReference>
<evidence type="ECO:0000313" key="10">
    <source>
        <dbReference type="Proteomes" id="UP001150538"/>
    </source>
</evidence>
<feature type="compositionally biased region" description="Polar residues" evidence="6">
    <location>
        <begin position="385"/>
        <end position="405"/>
    </location>
</feature>
<comment type="function">
    <text evidence="5">May play a role in the regulation of membrane traffic through the trans-Golgi network.</text>
</comment>
<dbReference type="GO" id="GO:0035091">
    <property type="term" value="F:phosphatidylinositol binding"/>
    <property type="evidence" value="ECO:0007669"/>
    <property type="project" value="InterPro"/>
</dbReference>
<dbReference type="PROSITE" id="PS50909">
    <property type="entry name" value="GAT"/>
    <property type="match status" value="1"/>
</dbReference>